<dbReference type="InterPro" id="IPR011705">
    <property type="entry name" value="BACK"/>
</dbReference>
<dbReference type="Gene3D" id="1.25.40.420">
    <property type="match status" value="1"/>
</dbReference>
<gene>
    <name evidence="2" type="ORF">PGLA1383_LOCUS6402</name>
</gene>
<dbReference type="SMART" id="SM00225">
    <property type="entry name" value="BTB"/>
    <property type="match status" value="1"/>
</dbReference>
<dbReference type="CDD" id="cd14733">
    <property type="entry name" value="BACK"/>
    <property type="match status" value="1"/>
</dbReference>
<reference evidence="2" key="1">
    <citation type="submission" date="2021-02" db="EMBL/GenBank/DDBJ databases">
        <authorList>
            <person name="Dougan E. K."/>
            <person name="Rhodes N."/>
            <person name="Thang M."/>
            <person name="Chan C."/>
        </authorList>
    </citation>
    <scope>NUCLEOTIDE SEQUENCE</scope>
</reference>
<sequence length="292" mass="31591">MIDRESDLVVKLVRSDQSEEECVLKVKGCYIVNKTTHCGDCKSTFQKMKPRSRGKVRTPISLCMRTVLDDSQGYLHDGALLVRCHLEVVVGKVARGQATLDPSPLQELSSALGALLASRSGADVVIKVDGRSLDAHSAILAARSPVFAAMLASPMREGREKEVVIADLEASSVEALLLYLYTGSIGKETLESDASSLSLLQAAHRYQVNGLVDRVAQSLAARFDVATVSEWAQVADLMGCSGFREQCLSFMRQHIAEVQSSDAFQRLAVKHPAILVDVIAALAPPAKQQKKS</sequence>
<name>A0A813DI33_POLGL</name>
<evidence type="ECO:0000313" key="3">
    <source>
        <dbReference type="Proteomes" id="UP000654075"/>
    </source>
</evidence>
<dbReference type="SUPFAM" id="SSF54695">
    <property type="entry name" value="POZ domain"/>
    <property type="match status" value="1"/>
</dbReference>
<dbReference type="Pfam" id="PF07707">
    <property type="entry name" value="BACK"/>
    <property type="match status" value="1"/>
</dbReference>
<comment type="caution">
    <text evidence="2">The sequence shown here is derived from an EMBL/GenBank/DDBJ whole genome shotgun (WGS) entry which is preliminary data.</text>
</comment>
<dbReference type="Proteomes" id="UP000654075">
    <property type="component" value="Unassembled WGS sequence"/>
</dbReference>
<keyword evidence="3" id="KW-1185">Reference proteome</keyword>
<protein>
    <recommendedName>
        <fullName evidence="1">BTB domain-containing protein</fullName>
    </recommendedName>
</protein>
<dbReference type="PANTHER" id="PTHR24413">
    <property type="entry name" value="SPECKLE-TYPE POZ PROTEIN"/>
    <property type="match status" value="1"/>
</dbReference>
<dbReference type="CDD" id="cd18186">
    <property type="entry name" value="BTB_POZ_ZBTB_KLHL-like"/>
    <property type="match status" value="1"/>
</dbReference>
<organism evidence="2 3">
    <name type="scientific">Polarella glacialis</name>
    <name type="common">Dinoflagellate</name>
    <dbReference type="NCBI Taxonomy" id="89957"/>
    <lineage>
        <taxon>Eukaryota</taxon>
        <taxon>Sar</taxon>
        <taxon>Alveolata</taxon>
        <taxon>Dinophyceae</taxon>
        <taxon>Suessiales</taxon>
        <taxon>Suessiaceae</taxon>
        <taxon>Polarella</taxon>
    </lineage>
</organism>
<dbReference type="AlphaFoldDB" id="A0A813DI33"/>
<dbReference type="Pfam" id="PF00651">
    <property type="entry name" value="BTB"/>
    <property type="match status" value="1"/>
</dbReference>
<dbReference type="PROSITE" id="PS50097">
    <property type="entry name" value="BTB"/>
    <property type="match status" value="1"/>
</dbReference>
<proteinExistence type="predicted"/>
<evidence type="ECO:0000259" key="1">
    <source>
        <dbReference type="PROSITE" id="PS50097"/>
    </source>
</evidence>
<dbReference type="OrthoDB" id="6359816at2759"/>
<evidence type="ECO:0000313" key="2">
    <source>
        <dbReference type="EMBL" id="CAE8587565.1"/>
    </source>
</evidence>
<dbReference type="EMBL" id="CAJNNV010002656">
    <property type="protein sequence ID" value="CAE8587565.1"/>
    <property type="molecule type" value="Genomic_DNA"/>
</dbReference>
<dbReference type="InterPro" id="IPR011333">
    <property type="entry name" value="SKP1/BTB/POZ_sf"/>
</dbReference>
<accession>A0A813DI33</accession>
<dbReference type="InterPro" id="IPR000210">
    <property type="entry name" value="BTB/POZ_dom"/>
</dbReference>
<feature type="domain" description="BTB" evidence="1">
    <location>
        <begin position="122"/>
        <end position="189"/>
    </location>
</feature>
<dbReference type="Gene3D" id="3.30.710.10">
    <property type="entry name" value="Potassium Channel Kv1.1, Chain A"/>
    <property type="match status" value="1"/>
</dbReference>